<dbReference type="Pfam" id="PF04264">
    <property type="entry name" value="YceI"/>
    <property type="match status" value="1"/>
</dbReference>
<dbReference type="SMART" id="SM00867">
    <property type="entry name" value="YceI"/>
    <property type="match status" value="1"/>
</dbReference>
<reference evidence="3 4" key="1">
    <citation type="submission" date="2018-10" db="EMBL/GenBank/DDBJ databases">
        <title>Cohnella sp. M2MS4P-1, whole genome shotgun sequence.</title>
        <authorList>
            <person name="Tuo L."/>
        </authorList>
    </citation>
    <scope>NUCLEOTIDE SEQUENCE [LARGE SCALE GENOMIC DNA]</scope>
    <source>
        <strain evidence="3 4">M2MS4P-1</strain>
    </source>
</reference>
<gene>
    <name evidence="3" type="ORF">D7Z26_09000</name>
</gene>
<protein>
    <submittedName>
        <fullName evidence="3">Polyisoprenoid-binding protein</fullName>
    </submittedName>
</protein>
<dbReference type="PANTHER" id="PTHR34406">
    <property type="entry name" value="PROTEIN YCEI"/>
    <property type="match status" value="1"/>
</dbReference>
<comment type="caution">
    <text evidence="3">The sequence shown here is derived from an EMBL/GenBank/DDBJ whole genome shotgun (WGS) entry which is preliminary data.</text>
</comment>
<dbReference type="OrthoDB" id="9811006at2"/>
<dbReference type="InterPro" id="IPR007372">
    <property type="entry name" value="Lipid/polyisoprenoid-bd_YceI"/>
</dbReference>
<evidence type="ECO:0000313" key="3">
    <source>
        <dbReference type="EMBL" id="RKP55327.1"/>
    </source>
</evidence>
<sequence length="177" mass="18893">MAASNWALDKSHSGISFSVRHMMITNVRGNFNEFDATVSADPANLADLEATLTIDVNSISTKDEGRDGHLKSPDFFNAEQFPQITFKKTSIETKGGEDYALTGDLTIAGVTKSVTLNAEISGPAKDPWGNVKLGVAADGVIHRSEFGLTWNAALETGGLLVGDAIKVHIELEFAQAN</sequence>
<evidence type="ECO:0000313" key="4">
    <source>
        <dbReference type="Proteomes" id="UP000282076"/>
    </source>
</evidence>
<proteinExistence type="inferred from homology"/>
<dbReference type="InterPro" id="IPR036761">
    <property type="entry name" value="TTHA0802/YceI-like_sf"/>
</dbReference>
<evidence type="ECO:0000256" key="1">
    <source>
        <dbReference type="ARBA" id="ARBA00008812"/>
    </source>
</evidence>
<dbReference type="RefSeq" id="WP_120975984.1">
    <property type="nucleotide sequence ID" value="NZ_RBZM01000004.1"/>
</dbReference>
<feature type="domain" description="Lipid/polyisoprenoid-binding YceI-like" evidence="2">
    <location>
        <begin position="5"/>
        <end position="174"/>
    </location>
</feature>
<dbReference type="SUPFAM" id="SSF101874">
    <property type="entry name" value="YceI-like"/>
    <property type="match status" value="1"/>
</dbReference>
<keyword evidence="4" id="KW-1185">Reference proteome</keyword>
<organism evidence="3 4">
    <name type="scientific">Cohnella endophytica</name>
    <dbReference type="NCBI Taxonomy" id="2419778"/>
    <lineage>
        <taxon>Bacteria</taxon>
        <taxon>Bacillati</taxon>
        <taxon>Bacillota</taxon>
        <taxon>Bacilli</taxon>
        <taxon>Bacillales</taxon>
        <taxon>Paenibacillaceae</taxon>
        <taxon>Cohnella</taxon>
    </lineage>
</organism>
<dbReference type="Gene3D" id="2.40.128.110">
    <property type="entry name" value="Lipid/polyisoprenoid-binding, YceI-like"/>
    <property type="match status" value="1"/>
</dbReference>
<accession>A0A494XXM2</accession>
<dbReference type="Proteomes" id="UP000282076">
    <property type="component" value="Unassembled WGS sequence"/>
</dbReference>
<dbReference type="EMBL" id="RBZM01000004">
    <property type="protein sequence ID" value="RKP55327.1"/>
    <property type="molecule type" value="Genomic_DNA"/>
</dbReference>
<dbReference type="AlphaFoldDB" id="A0A494XXM2"/>
<name>A0A494XXM2_9BACL</name>
<evidence type="ECO:0000259" key="2">
    <source>
        <dbReference type="SMART" id="SM00867"/>
    </source>
</evidence>
<dbReference type="PANTHER" id="PTHR34406:SF1">
    <property type="entry name" value="PROTEIN YCEI"/>
    <property type="match status" value="1"/>
</dbReference>
<comment type="similarity">
    <text evidence="1">Belongs to the UPF0312 family.</text>
</comment>